<evidence type="ECO:0000259" key="1">
    <source>
        <dbReference type="Pfam" id="PF13966"/>
    </source>
</evidence>
<keyword evidence="3" id="KW-1185">Reference proteome</keyword>
<dbReference type="AlphaFoldDB" id="A0A1X2GLH8"/>
<dbReference type="Pfam" id="PF13966">
    <property type="entry name" value="zf-RVT"/>
    <property type="match status" value="1"/>
</dbReference>
<accession>A0A1X2GLH8</accession>
<proteinExistence type="predicted"/>
<dbReference type="Proteomes" id="UP000242146">
    <property type="component" value="Unassembled WGS sequence"/>
</dbReference>
<gene>
    <name evidence="2" type="ORF">DM01DRAFT_358747</name>
</gene>
<sequence length="361" mass="40604">MAYADDMVVFLNDPLGMGHSPEPVLNKTELLSLSGHPWPQWSSIRQSTGASWHDKHNPDAVKYLGFPIYCSKAQLRAFWVNCAIKIERQCQVLRGCKLSIRGTSLLCISVILASLWHALRITPITEACIRPIRSSIRKFVLPFNPAPSWTTATRPRSQGGQGVLDITSQQVALKIRLAKRIINTAPKSNDIMAMLIQGMWIRCFDQASVWDAPNAPPKRLKPPFKTWVAPPVPDAQGLLRPNDVFVPFEMLTPKLIRHCIVLSTPPKKVTGTPSWALHRPNDWRAIWSLPGSSNAVTIWWRLLHDKIPSRQRLKTIGFQLEDEHCMTCPSELESDAHLLVYCTPKKFGHAPSPVHCPKTYG</sequence>
<name>A0A1X2GLH8_9FUNG</name>
<comment type="caution">
    <text evidence="2">The sequence shown here is derived from an EMBL/GenBank/DDBJ whole genome shotgun (WGS) entry which is preliminary data.</text>
</comment>
<protein>
    <recommendedName>
        <fullName evidence="1">Reverse transcriptase zinc-binding domain-containing protein</fullName>
    </recommendedName>
</protein>
<dbReference type="STRING" id="101127.A0A1X2GLH8"/>
<dbReference type="EMBL" id="MCGT01000009">
    <property type="protein sequence ID" value="ORX56710.1"/>
    <property type="molecule type" value="Genomic_DNA"/>
</dbReference>
<evidence type="ECO:0000313" key="2">
    <source>
        <dbReference type="EMBL" id="ORX56710.1"/>
    </source>
</evidence>
<feature type="domain" description="Reverse transcriptase zinc-binding" evidence="1">
    <location>
        <begin position="280"/>
        <end position="343"/>
    </location>
</feature>
<evidence type="ECO:0000313" key="3">
    <source>
        <dbReference type="Proteomes" id="UP000242146"/>
    </source>
</evidence>
<dbReference type="InterPro" id="IPR026960">
    <property type="entry name" value="RVT-Znf"/>
</dbReference>
<dbReference type="OrthoDB" id="2417874at2759"/>
<organism evidence="2 3">
    <name type="scientific">Hesseltinella vesiculosa</name>
    <dbReference type="NCBI Taxonomy" id="101127"/>
    <lineage>
        <taxon>Eukaryota</taxon>
        <taxon>Fungi</taxon>
        <taxon>Fungi incertae sedis</taxon>
        <taxon>Mucoromycota</taxon>
        <taxon>Mucoromycotina</taxon>
        <taxon>Mucoromycetes</taxon>
        <taxon>Mucorales</taxon>
        <taxon>Cunninghamellaceae</taxon>
        <taxon>Hesseltinella</taxon>
    </lineage>
</organism>
<reference evidence="2 3" key="1">
    <citation type="submission" date="2016-07" db="EMBL/GenBank/DDBJ databases">
        <title>Pervasive Adenine N6-methylation of Active Genes in Fungi.</title>
        <authorList>
            <consortium name="DOE Joint Genome Institute"/>
            <person name="Mondo S.J."/>
            <person name="Dannebaum R.O."/>
            <person name="Kuo R.C."/>
            <person name="Labutti K."/>
            <person name="Haridas S."/>
            <person name="Kuo A."/>
            <person name="Salamov A."/>
            <person name="Ahrendt S.R."/>
            <person name="Lipzen A."/>
            <person name="Sullivan W."/>
            <person name="Andreopoulos W.B."/>
            <person name="Clum A."/>
            <person name="Lindquist E."/>
            <person name="Daum C."/>
            <person name="Ramamoorthy G.K."/>
            <person name="Gryganskyi A."/>
            <person name="Culley D."/>
            <person name="Magnuson J.K."/>
            <person name="James T.Y."/>
            <person name="O'Malley M.A."/>
            <person name="Stajich J.E."/>
            <person name="Spatafora J.W."/>
            <person name="Visel A."/>
            <person name="Grigoriev I.V."/>
        </authorList>
    </citation>
    <scope>NUCLEOTIDE SEQUENCE [LARGE SCALE GENOMIC DNA]</scope>
    <source>
        <strain evidence="2 3">NRRL 3301</strain>
    </source>
</reference>